<protein>
    <submittedName>
        <fullName evidence="1">Uncharacterized protein</fullName>
    </submittedName>
</protein>
<reference evidence="1" key="1">
    <citation type="journal article" date="2015" name="Nature">
        <title>Complex archaea that bridge the gap between prokaryotes and eukaryotes.</title>
        <authorList>
            <person name="Spang A."/>
            <person name="Saw J.H."/>
            <person name="Jorgensen S.L."/>
            <person name="Zaremba-Niedzwiedzka K."/>
            <person name="Martijn J."/>
            <person name="Lind A.E."/>
            <person name="van Eijk R."/>
            <person name="Schleper C."/>
            <person name="Guy L."/>
            <person name="Ettema T.J."/>
        </authorList>
    </citation>
    <scope>NUCLEOTIDE SEQUENCE</scope>
</reference>
<comment type="caution">
    <text evidence="1">The sequence shown here is derived from an EMBL/GenBank/DDBJ whole genome shotgun (WGS) entry which is preliminary data.</text>
</comment>
<name>A0A0F9CQ41_9ZZZZ</name>
<sequence>MTDTLSPITIAVLAQLVKRNPVSFEVWGFESSCPCCDNRLAIAPDPDMDLPALGCASGCEYPAVAEALGMFAEFWKAATDVSFRRLMSTPPTSAEIDADMERIGRWADARLAALEHDQKVKL</sequence>
<evidence type="ECO:0000313" key="1">
    <source>
        <dbReference type="EMBL" id="KKL51274.1"/>
    </source>
</evidence>
<dbReference type="EMBL" id="LAZR01032307">
    <property type="protein sequence ID" value="KKL51274.1"/>
    <property type="molecule type" value="Genomic_DNA"/>
</dbReference>
<dbReference type="AlphaFoldDB" id="A0A0F9CQ41"/>
<accession>A0A0F9CQ41</accession>
<proteinExistence type="predicted"/>
<gene>
    <name evidence="1" type="ORF">LCGC14_2297140</name>
</gene>
<organism evidence="1">
    <name type="scientific">marine sediment metagenome</name>
    <dbReference type="NCBI Taxonomy" id="412755"/>
    <lineage>
        <taxon>unclassified sequences</taxon>
        <taxon>metagenomes</taxon>
        <taxon>ecological metagenomes</taxon>
    </lineage>
</organism>